<dbReference type="GO" id="GO:1905515">
    <property type="term" value="P:non-motile cilium assembly"/>
    <property type="evidence" value="ECO:0007669"/>
    <property type="project" value="TreeGrafter"/>
</dbReference>
<organism evidence="8">
    <name type="scientific">Rhodnius neglectus</name>
    <dbReference type="NCBI Taxonomy" id="72488"/>
    <lineage>
        <taxon>Eukaryota</taxon>
        <taxon>Metazoa</taxon>
        <taxon>Ecdysozoa</taxon>
        <taxon>Arthropoda</taxon>
        <taxon>Hexapoda</taxon>
        <taxon>Insecta</taxon>
        <taxon>Pterygota</taxon>
        <taxon>Neoptera</taxon>
        <taxon>Paraneoptera</taxon>
        <taxon>Hemiptera</taxon>
        <taxon>Heteroptera</taxon>
        <taxon>Panheteroptera</taxon>
        <taxon>Cimicomorpha</taxon>
        <taxon>Reduviidae</taxon>
        <taxon>Triatominae</taxon>
        <taxon>Rhodnius</taxon>
    </lineage>
</organism>
<evidence type="ECO:0000256" key="3">
    <source>
        <dbReference type="ARBA" id="ARBA00022490"/>
    </source>
</evidence>
<comment type="subcellular location">
    <subcellularLocation>
        <location evidence="1">Cytoplasm</location>
        <location evidence="1">Cytoskeleton</location>
    </subcellularLocation>
</comment>
<evidence type="ECO:0000256" key="1">
    <source>
        <dbReference type="ARBA" id="ARBA00004245"/>
    </source>
</evidence>
<dbReference type="Pfam" id="PF19036">
    <property type="entry name" value="Fuz_longin_1"/>
    <property type="match status" value="1"/>
</dbReference>
<evidence type="ECO:0000259" key="7">
    <source>
        <dbReference type="Pfam" id="PF19038"/>
    </source>
</evidence>
<comment type="similarity">
    <text evidence="2">Belongs to the fuzzy family.</text>
</comment>
<feature type="domain" description="FUZ/MON1/HPS1 second Longin" evidence="6">
    <location>
        <begin position="170"/>
        <end position="262"/>
    </location>
</feature>
<dbReference type="InterPro" id="IPR043970">
    <property type="entry name" value="FUZ/MON1/HPS1_longin_3"/>
</dbReference>
<dbReference type="InterPro" id="IPR043971">
    <property type="entry name" value="FUZ/MON1/HPS1_longin_2"/>
</dbReference>
<reference evidence="8" key="1">
    <citation type="journal article" date="2016" name="PLoS Negl. Trop. Dis.">
        <title>A Deep Insight into the Sialome of Rhodnius neglectus, a Vector of Chagas Disease.</title>
        <authorList>
            <person name="Santiago P.B."/>
            <person name="Assumpcao T.C."/>
            <person name="Araujo C.N."/>
            <person name="Bastos I.M."/>
            <person name="Neves D."/>
            <person name="Silva I.G."/>
            <person name="Charneau S."/>
            <person name="Queiroz R.M."/>
            <person name="Raiol T."/>
            <person name="Oliveira J.V."/>
            <person name="Sousa M.V."/>
            <person name="Calvo E."/>
            <person name="Ribeiro J.M."/>
            <person name="Santana J.M."/>
        </authorList>
    </citation>
    <scope>NUCLEOTIDE SEQUENCE</scope>
    <source>
        <tissue evidence="8">Salivary glands</tissue>
    </source>
</reference>
<proteinExistence type="evidence at transcript level"/>
<accession>A0A0P4VLY9</accession>
<dbReference type="GO" id="GO:0016192">
    <property type="term" value="P:vesicle-mediated transport"/>
    <property type="evidence" value="ECO:0007669"/>
    <property type="project" value="InterPro"/>
</dbReference>
<feature type="domain" description="FUZ/MON1/HPS1 third Longin" evidence="7">
    <location>
        <begin position="290"/>
        <end position="391"/>
    </location>
</feature>
<evidence type="ECO:0000256" key="2">
    <source>
        <dbReference type="ARBA" id="ARBA00008550"/>
    </source>
</evidence>
<evidence type="ECO:0000313" key="8">
    <source>
        <dbReference type="EMBL" id="JAI55514.1"/>
    </source>
</evidence>
<name>A0A0P4VLY9_9HEMI</name>
<dbReference type="Pfam" id="PF19037">
    <property type="entry name" value="Fuz_longin_2"/>
    <property type="match status" value="1"/>
</dbReference>
<dbReference type="PANTHER" id="PTHR13559:SF1">
    <property type="entry name" value="PROTEIN FUZZY HOMOLOG"/>
    <property type="match status" value="1"/>
</dbReference>
<keyword evidence="3" id="KW-0963">Cytoplasm</keyword>
<dbReference type="InterPro" id="IPR026069">
    <property type="entry name" value="Fuzzy"/>
</dbReference>
<dbReference type="AlphaFoldDB" id="A0A0P4VLY9"/>
<evidence type="ECO:0000259" key="6">
    <source>
        <dbReference type="Pfam" id="PF19037"/>
    </source>
</evidence>
<sequence>MGANVVCVTSSGGLPLFNRSKGNIEPLSFPIIGSLNGVHMFGKSHGLHIESTETKNMTVVWKEFEDSVMLMAVAYLNSKKILTDILDAIFGSMVLIVGVEEIKSIKNIERLKRELRACYPIIDKILECLDFGDRNSGGNTNNILGLSETILCKENETLMTCLESYVESVGSLFGCITLENCIAAATDGWWELSQLERKLLSNLMNSNSNCTAFDIPVFLPCKSPNVPFRLVSLCLINSVWVSILCGPTPELSSIEQICYQCWAPVLSTLRAAMNVYPRNLPASVQLHHTILGLLLINVTFGKYVLSTNLSVNKKDSRSSGEVLKTFFYEAVSDLINKETNDIPLETYWCSEYHKLHALRSGDNVICLLYNHTVPTHTMRLITKETLTTIISVEEILWK</sequence>
<dbReference type="EMBL" id="GDKW01001081">
    <property type="protein sequence ID" value="JAI55514.1"/>
    <property type="molecule type" value="mRNA"/>
</dbReference>
<keyword evidence="4" id="KW-0206">Cytoskeleton</keyword>
<feature type="domain" description="FUZ/MON1/HPS1 first Longin" evidence="5">
    <location>
        <begin position="5"/>
        <end position="125"/>
    </location>
</feature>
<protein>
    <recommendedName>
        <fullName evidence="9">Protein fuzzy</fullName>
    </recommendedName>
</protein>
<dbReference type="GO" id="GO:0005856">
    <property type="term" value="C:cytoskeleton"/>
    <property type="evidence" value="ECO:0007669"/>
    <property type="project" value="UniProtKB-SubCell"/>
</dbReference>
<dbReference type="Pfam" id="PF19038">
    <property type="entry name" value="Fuz_longin_3"/>
    <property type="match status" value="1"/>
</dbReference>
<dbReference type="PANTHER" id="PTHR13559">
    <property type="entry name" value="INTRACELLULAR TRAFFIC PROTEIN-RELATED"/>
    <property type="match status" value="1"/>
</dbReference>
<evidence type="ECO:0000259" key="5">
    <source>
        <dbReference type="Pfam" id="PF19036"/>
    </source>
</evidence>
<dbReference type="InterPro" id="IPR043972">
    <property type="entry name" value="FUZ/MON1/HPS1_longin_1"/>
</dbReference>
<evidence type="ECO:0008006" key="9">
    <source>
        <dbReference type="Google" id="ProtNLM"/>
    </source>
</evidence>
<evidence type="ECO:0000256" key="4">
    <source>
        <dbReference type="ARBA" id="ARBA00023212"/>
    </source>
</evidence>